<dbReference type="STRING" id="185008.bhn_I1612"/>
<comment type="similarity">
    <text evidence="2">Belongs to the methyl-accepting chemotaxis (MCP) protein family.</text>
</comment>
<accession>A0A1G5DS97</accession>
<evidence type="ECO:0000256" key="4">
    <source>
        <dbReference type="SAM" id="MobiDB-lite"/>
    </source>
</evidence>
<feature type="domain" description="Methyl-accepting transducer" evidence="6">
    <location>
        <begin position="304"/>
        <end position="561"/>
    </location>
</feature>
<gene>
    <name evidence="8" type="ORF">SAMN02910451_01608</name>
</gene>
<dbReference type="SUPFAM" id="SSF58104">
    <property type="entry name" value="Methyl-accepting chemotaxis protein (MCP) signaling domain"/>
    <property type="match status" value="1"/>
</dbReference>
<sequence length="647" mass="70485">MKEKRTPKFHASMSAVLLMVTIPLIIALICSIIFSNVQMKNIEKTDEKIYYDMLYTINFELVNADKDLNEAMLSISRYLSEFKYANMSVLTGYMDTTQNCIDQTSARVEKANGLAQTNSYLYNTITSDTGATFSATHDLFVTALATWQEDYKLTIGSGSDEYNAGSGEIKKLTDDYAIARGYLTDMTKIAEEWANDEKEMNNASINRKIIVSSTLFGAIAAVLFIFTIIMLLNIVNNLKSISLAVKNVATGDFVTKIRPNSIIKDFNNIAASLEGMRHELRHALLKVITHADTVNSKAEIAKDSITSSQKTTTDISSAVNDLASGATAMAEDVQSTSTITINIGSSVDSVLDSANSNLEKGRLVYNESVKVKEQLEQIKIQDQKTDEMAGRVAESVNETANVVEQISTAAESIISIASQTNLLALNASIEAARAGEAGKGFAVVADNIKNLAGDTNALAGEITNMLSTITDYSDTNKELTESIKIATTNEATALEEMSNSFDEMLRLLQETEEGNKQIATLVETMNSDKENILNSIESLSSISEENAASTQETSASLMELDTNMESVVSQAKDLQQIAEELTANVKYFKIQVPSDNAAAAKPASDKKEKKAKKKETKSEKKAAPVKANTSDDSDDLKIVDFDNLDDL</sequence>
<evidence type="ECO:0000256" key="2">
    <source>
        <dbReference type="ARBA" id="ARBA00029447"/>
    </source>
</evidence>
<evidence type="ECO:0000313" key="8">
    <source>
        <dbReference type="EMBL" id="SCY17208.1"/>
    </source>
</evidence>
<name>A0A1G5DS97_9FIRM</name>
<dbReference type="PANTHER" id="PTHR32089:SF112">
    <property type="entry name" value="LYSOZYME-LIKE PROTEIN-RELATED"/>
    <property type="match status" value="1"/>
</dbReference>
<feature type="transmembrane region" description="Helical" evidence="5">
    <location>
        <begin position="209"/>
        <end position="232"/>
    </location>
</feature>
<keyword evidence="1 3" id="KW-0807">Transducer</keyword>
<keyword evidence="5" id="KW-1133">Transmembrane helix</keyword>
<evidence type="ECO:0000256" key="3">
    <source>
        <dbReference type="PROSITE-ProRule" id="PRU00284"/>
    </source>
</evidence>
<dbReference type="GO" id="GO:0016020">
    <property type="term" value="C:membrane"/>
    <property type="evidence" value="ECO:0007669"/>
    <property type="project" value="InterPro"/>
</dbReference>
<reference evidence="9" key="1">
    <citation type="submission" date="2016-10" db="EMBL/GenBank/DDBJ databases">
        <authorList>
            <person name="Varghese N."/>
            <person name="Submissions S."/>
        </authorList>
    </citation>
    <scope>NUCLEOTIDE SEQUENCE [LARGE SCALE GENOMIC DNA]</scope>
    <source>
        <strain evidence="9">XBD2006</strain>
    </source>
</reference>
<evidence type="ECO:0000256" key="5">
    <source>
        <dbReference type="SAM" id="Phobius"/>
    </source>
</evidence>
<evidence type="ECO:0000313" key="9">
    <source>
        <dbReference type="Proteomes" id="UP000183047"/>
    </source>
</evidence>
<dbReference type="PROSITE" id="PS50111">
    <property type="entry name" value="CHEMOTAXIS_TRANSDUC_2"/>
    <property type="match status" value="1"/>
</dbReference>
<feature type="region of interest" description="Disordered" evidence="4">
    <location>
        <begin position="596"/>
        <end position="647"/>
    </location>
</feature>
<evidence type="ECO:0000256" key="1">
    <source>
        <dbReference type="ARBA" id="ARBA00023224"/>
    </source>
</evidence>
<keyword evidence="5" id="KW-0472">Membrane</keyword>
<protein>
    <submittedName>
        <fullName evidence="8">Methyl-accepting chemotaxis protein (MCP) signalling domain-containing protein</fullName>
    </submittedName>
</protein>
<dbReference type="EMBL" id="FMUR01000009">
    <property type="protein sequence ID" value="SCY17208.1"/>
    <property type="molecule type" value="Genomic_DNA"/>
</dbReference>
<feature type="transmembrane region" description="Helical" evidence="5">
    <location>
        <begin position="12"/>
        <end position="34"/>
    </location>
</feature>
<dbReference type="PROSITE" id="PS50885">
    <property type="entry name" value="HAMP"/>
    <property type="match status" value="1"/>
</dbReference>
<dbReference type="RefSeq" id="WP_074462232.1">
    <property type="nucleotide sequence ID" value="NZ_FMUR01000009.1"/>
</dbReference>
<dbReference type="AlphaFoldDB" id="A0A1G5DS97"/>
<evidence type="ECO:0000259" key="7">
    <source>
        <dbReference type="PROSITE" id="PS50885"/>
    </source>
</evidence>
<dbReference type="OrthoDB" id="9760371at2"/>
<evidence type="ECO:0000259" key="6">
    <source>
        <dbReference type="PROSITE" id="PS50111"/>
    </source>
</evidence>
<proteinExistence type="inferred from homology"/>
<keyword evidence="9" id="KW-1185">Reference proteome</keyword>
<organism evidence="8 9">
    <name type="scientific">Butyrivibrio hungatei</name>
    <dbReference type="NCBI Taxonomy" id="185008"/>
    <lineage>
        <taxon>Bacteria</taxon>
        <taxon>Bacillati</taxon>
        <taxon>Bacillota</taxon>
        <taxon>Clostridia</taxon>
        <taxon>Lachnospirales</taxon>
        <taxon>Lachnospiraceae</taxon>
        <taxon>Butyrivibrio</taxon>
    </lineage>
</organism>
<keyword evidence="5" id="KW-0812">Transmembrane</keyword>
<dbReference type="GO" id="GO:0007165">
    <property type="term" value="P:signal transduction"/>
    <property type="evidence" value="ECO:0007669"/>
    <property type="project" value="UniProtKB-KW"/>
</dbReference>
<dbReference type="Gene3D" id="1.10.287.950">
    <property type="entry name" value="Methyl-accepting chemotaxis protein"/>
    <property type="match status" value="1"/>
</dbReference>
<dbReference type="Pfam" id="PF00015">
    <property type="entry name" value="MCPsignal"/>
    <property type="match status" value="1"/>
</dbReference>
<dbReference type="SMART" id="SM00283">
    <property type="entry name" value="MA"/>
    <property type="match status" value="1"/>
</dbReference>
<dbReference type="InterPro" id="IPR003660">
    <property type="entry name" value="HAMP_dom"/>
</dbReference>
<dbReference type="PANTHER" id="PTHR32089">
    <property type="entry name" value="METHYL-ACCEPTING CHEMOTAXIS PROTEIN MCPB"/>
    <property type="match status" value="1"/>
</dbReference>
<feature type="domain" description="HAMP" evidence="7">
    <location>
        <begin position="232"/>
        <end position="285"/>
    </location>
</feature>
<dbReference type="InterPro" id="IPR004089">
    <property type="entry name" value="MCPsignal_dom"/>
</dbReference>
<dbReference type="Proteomes" id="UP000183047">
    <property type="component" value="Unassembled WGS sequence"/>
</dbReference>